<accession>A0A9W9CHI3</accession>
<dbReference type="InterPro" id="IPR011050">
    <property type="entry name" value="Pectin_lyase_fold/virulence"/>
</dbReference>
<evidence type="ECO:0000313" key="3">
    <source>
        <dbReference type="Proteomes" id="UP001140560"/>
    </source>
</evidence>
<feature type="signal peptide" evidence="1">
    <location>
        <begin position="1"/>
        <end position="19"/>
    </location>
</feature>
<name>A0A9W9CHI3_9PLEO</name>
<dbReference type="InterPro" id="IPR012334">
    <property type="entry name" value="Pectin_lyas_fold"/>
</dbReference>
<evidence type="ECO:0008006" key="4">
    <source>
        <dbReference type="Google" id="ProtNLM"/>
    </source>
</evidence>
<dbReference type="Gene3D" id="2.160.20.10">
    <property type="entry name" value="Single-stranded right-handed beta-helix, Pectin lyase-like"/>
    <property type="match status" value="1"/>
</dbReference>
<gene>
    <name evidence="2" type="ORF">N0V83_009400</name>
</gene>
<proteinExistence type="predicted"/>
<organism evidence="2 3">
    <name type="scientific">Neocucurbitaria cava</name>
    <dbReference type="NCBI Taxonomy" id="798079"/>
    <lineage>
        <taxon>Eukaryota</taxon>
        <taxon>Fungi</taxon>
        <taxon>Dikarya</taxon>
        <taxon>Ascomycota</taxon>
        <taxon>Pezizomycotina</taxon>
        <taxon>Dothideomycetes</taxon>
        <taxon>Pleosporomycetidae</taxon>
        <taxon>Pleosporales</taxon>
        <taxon>Pleosporineae</taxon>
        <taxon>Cucurbitariaceae</taxon>
        <taxon>Neocucurbitaria</taxon>
    </lineage>
</organism>
<sequence length="355" mass="36902">MARFFFLAALLASIASVYGQCGSGNPNAKVTGSGSSFTATRGSTTLYTGSDYRLAIQTAVDSISSGQRVSVIASGSIGASTITIQSGKTFEGCGTIDVGTKSGRGAIEVTNASGVKIPYLTMTGNPYFGLRFFGTKDLELGQITFDLSGGLAIRFDRDQAANTNVKMDTITCKRTGSHCVETWNIDQLQIGSVIARNVGECGLLLQKVTNAKVGLVDGDNVAAGNGYATLRFANQNGKLNGGYATNIYIDKVKSRGGGRGVFCVSESGAAEIGSVDLASNGNNAILLENCYNVNIKGGTVNGGGPVRLAARTEFANSKDIAITLKVDGTEVQENPCTANKTKWSLTGNGKRTICT</sequence>
<dbReference type="OrthoDB" id="5576103at2759"/>
<evidence type="ECO:0000313" key="2">
    <source>
        <dbReference type="EMBL" id="KAJ4363947.1"/>
    </source>
</evidence>
<dbReference type="AlphaFoldDB" id="A0A9W9CHI3"/>
<evidence type="ECO:0000256" key="1">
    <source>
        <dbReference type="SAM" id="SignalP"/>
    </source>
</evidence>
<dbReference type="EMBL" id="JAPEUY010000018">
    <property type="protein sequence ID" value="KAJ4363947.1"/>
    <property type="molecule type" value="Genomic_DNA"/>
</dbReference>
<dbReference type="Proteomes" id="UP001140560">
    <property type="component" value="Unassembled WGS sequence"/>
</dbReference>
<comment type="caution">
    <text evidence="2">The sequence shown here is derived from an EMBL/GenBank/DDBJ whole genome shotgun (WGS) entry which is preliminary data.</text>
</comment>
<dbReference type="SUPFAM" id="SSF51126">
    <property type="entry name" value="Pectin lyase-like"/>
    <property type="match status" value="1"/>
</dbReference>
<protein>
    <recommendedName>
        <fullName evidence="4">Parallel beta-helix repeat protein</fullName>
    </recommendedName>
</protein>
<keyword evidence="3" id="KW-1185">Reference proteome</keyword>
<reference evidence="2" key="1">
    <citation type="submission" date="2022-10" db="EMBL/GenBank/DDBJ databases">
        <title>Tapping the CABI collections for fungal endophytes: first genome assemblies for Collariella, Neodidymelliopsis, Ascochyta clinopodiicola, Didymella pomorum, Didymosphaeria variabile, Neocosmospora piperis and Neocucurbitaria cava.</title>
        <authorList>
            <person name="Hill R."/>
        </authorList>
    </citation>
    <scope>NUCLEOTIDE SEQUENCE</scope>
    <source>
        <strain evidence="2">IMI 356814</strain>
    </source>
</reference>
<keyword evidence="1" id="KW-0732">Signal</keyword>
<feature type="chain" id="PRO_5040885296" description="Parallel beta-helix repeat protein" evidence="1">
    <location>
        <begin position="20"/>
        <end position="355"/>
    </location>
</feature>